<dbReference type="RefSeq" id="WP_205119793.1">
    <property type="nucleotide sequence ID" value="NZ_JAFBCM010000001.1"/>
</dbReference>
<organism evidence="2 3">
    <name type="scientific">Tenggerimyces flavus</name>
    <dbReference type="NCBI Taxonomy" id="1708749"/>
    <lineage>
        <taxon>Bacteria</taxon>
        <taxon>Bacillati</taxon>
        <taxon>Actinomycetota</taxon>
        <taxon>Actinomycetes</taxon>
        <taxon>Propionibacteriales</taxon>
        <taxon>Nocardioidaceae</taxon>
        <taxon>Tenggerimyces</taxon>
    </lineage>
</organism>
<comment type="caution">
    <text evidence="2">The sequence shown here is derived from an EMBL/GenBank/DDBJ whole genome shotgun (WGS) entry which is preliminary data.</text>
</comment>
<feature type="region of interest" description="Disordered" evidence="1">
    <location>
        <begin position="74"/>
        <end position="102"/>
    </location>
</feature>
<dbReference type="InterPro" id="IPR029058">
    <property type="entry name" value="AB_hydrolase_fold"/>
</dbReference>
<dbReference type="EMBL" id="JBHRZH010000017">
    <property type="protein sequence ID" value="MFC3763126.1"/>
    <property type="molecule type" value="Genomic_DNA"/>
</dbReference>
<evidence type="ECO:0000256" key="1">
    <source>
        <dbReference type="SAM" id="MobiDB-lite"/>
    </source>
</evidence>
<keyword evidence="3" id="KW-1185">Reference proteome</keyword>
<evidence type="ECO:0000313" key="2">
    <source>
        <dbReference type="EMBL" id="MFC3763126.1"/>
    </source>
</evidence>
<keyword evidence="2" id="KW-0378">Hydrolase</keyword>
<reference evidence="3" key="1">
    <citation type="journal article" date="2019" name="Int. J. Syst. Evol. Microbiol.">
        <title>The Global Catalogue of Microorganisms (GCM) 10K type strain sequencing project: providing services to taxonomists for standard genome sequencing and annotation.</title>
        <authorList>
            <consortium name="The Broad Institute Genomics Platform"/>
            <consortium name="The Broad Institute Genome Sequencing Center for Infectious Disease"/>
            <person name="Wu L."/>
            <person name="Ma J."/>
        </authorList>
    </citation>
    <scope>NUCLEOTIDE SEQUENCE [LARGE SCALE GENOMIC DNA]</scope>
    <source>
        <strain evidence="3">CGMCC 4.7241</strain>
    </source>
</reference>
<proteinExistence type="predicted"/>
<dbReference type="Proteomes" id="UP001595699">
    <property type="component" value="Unassembled WGS sequence"/>
</dbReference>
<name>A0ABV7YD16_9ACTN</name>
<gene>
    <name evidence="2" type="ORF">ACFOUW_19955</name>
</gene>
<protein>
    <submittedName>
        <fullName evidence="2">Alpha/beta hydrolase</fullName>
    </submittedName>
</protein>
<feature type="region of interest" description="Disordered" evidence="1">
    <location>
        <begin position="122"/>
        <end position="144"/>
    </location>
</feature>
<evidence type="ECO:0000313" key="3">
    <source>
        <dbReference type="Proteomes" id="UP001595699"/>
    </source>
</evidence>
<feature type="compositionally biased region" description="Polar residues" evidence="1">
    <location>
        <begin position="78"/>
        <end position="99"/>
    </location>
</feature>
<accession>A0ABV7YD16</accession>
<sequence length="144" mass="15536">MNSIYKSPAGAAILEQRYRELLELWPVPHETLVQPTMQGDTFVVASGPVDAPPVVVLHGSGGNSARWIRERFRRSPRCSASNRSTSSGEPGLSASSRPSYDSDAYASSEVCAWVGGTLVRTYGTRVPPTQTDRAANCPKLRTTA</sequence>
<dbReference type="Gene3D" id="3.40.50.1820">
    <property type="entry name" value="alpha/beta hydrolase"/>
    <property type="match status" value="1"/>
</dbReference>
<dbReference type="SUPFAM" id="SSF53474">
    <property type="entry name" value="alpha/beta-Hydrolases"/>
    <property type="match status" value="1"/>
</dbReference>
<dbReference type="GO" id="GO:0016787">
    <property type="term" value="F:hydrolase activity"/>
    <property type="evidence" value="ECO:0007669"/>
    <property type="project" value="UniProtKB-KW"/>
</dbReference>